<dbReference type="Proteomes" id="UP000747542">
    <property type="component" value="Unassembled WGS sequence"/>
</dbReference>
<reference evidence="3" key="1">
    <citation type="journal article" date="2021" name="Sci. Adv.">
        <title>The American lobster genome reveals insights on longevity, neural, and immune adaptations.</title>
        <authorList>
            <person name="Polinski J.M."/>
            <person name="Zimin A.V."/>
            <person name="Clark K.F."/>
            <person name="Kohn A.B."/>
            <person name="Sadowski N."/>
            <person name="Timp W."/>
            <person name="Ptitsyn A."/>
            <person name="Khanna P."/>
            <person name="Romanova D.Y."/>
            <person name="Williams P."/>
            <person name="Greenwood S.J."/>
            <person name="Moroz L.L."/>
            <person name="Walt D.R."/>
            <person name="Bodnar A.G."/>
        </authorList>
    </citation>
    <scope>NUCLEOTIDE SEQUENCE</scope>
    <source>
        <strain evidence="3">GMGI-L3</strain>
    </source>
</reference>
<sequence length="81" mass="9273">MVEFNGTYKHDKDENFQEVLAKIGIGFMLRKVMMLAKPSVEVKVEGDIWTILAHTPIKTITITFKLGQETDMEFLTGGRQR</sequence>
<gene>
    <name evidence="3" type="primary">Fabp-L1</name>
    <name evidence="3" type="ORF">Hamer_G005486</name>
</gene>
<dbReference type="InterPro" id="IPR000463">
    <property type="entry name" value="Fatty_acid-bd"/>
</dbReference>
<comment type="similarity">
    <text evidence="1">Belongs to the calycin superfamily. Fatty-acid binding protein (FABP) family.</text>
</comment>
<dbReference type="PANTHER" id="PTHR11955">
    <property type="entry name" value="FATTY ACID BINDING PROTEIN"/>
    <property type="match status" value="1"/>
</dbReference>
<accession>A0A8J5K5U0</accession>
<evidence type="ECO:0000256" key="1">
    <source>
        <dbReference type="ARBA" id="ARBA00008390"/>
    </source>
</evidence>
<organism evidence="3 4">
    <name type="scientific">Homarus americanus</name>
    <name type="common">American lobster</name>
    <dbReference type="NCBI Taxonomy" id="6706"/>
    <lineage>
        <taxon>Eukaryota</taxon>
        <taxon>Metazoa</taxon>
        <taxon>Ecdysozoa</taxon>
        <taxon>Arthropoda</taxon>
        <taxon>Crustacea</taxon>
        <taxon>Multicrustacea</taxon>
        <taxon>Malacostraca</taxon>
        <taxon>Eumalacostraca</taxon>
        <taxon>Eucarida</taxon>
        <taxon>Decapoda</taxon>
        <taxon>Pleocyemata</taxon>
        <taxon>Astacidea</taxon>
        <taxon>Nephropoidea</taxon>
        <taxon>Nephropidae</taxon>
        <taxon>Homarus</taxon>
    </lineage>
</organism>
<dbReference type="SUPFAM" id="SSF50814">
    <property type="entry name" value="Lipocalins"/>
    <property type="match status" value="1"/>
</dbReference>
<keyword evidence="4" id="KW-1185">Reference proteome</keyword>
<dbReference type="InterPro" id="IPR012674">
    <property type="entry name" value="Calycin"/>
</dbReference>
<dbReference type="InterPro" id="IPR031259">
    <property type="entry name" value="ILBP"/>
</dbReference>
<keyword evidence="2" id="KW-0446">Lipid-binding</keyword>
<protein>
    <submittedName>
        <fullName evidence="3">Fatty acid-binding protein-like 1</fullName>
    </submittedName>
</protein>
<dbReference type="GO" id="GO:0008289">
    <property type="term" value="F:lipid binding"/>
    <property type="evidence" value="ECO:0007669"/>
    <property type="project" value="UniProtKB-KW"/>
</dbReference>
<proteinExistence type="inferred from homology"/>
<comment type="caution">
    <text evidence="3">The sequence shown here is derived from an EMBL/GenBank/DDBJ whole genome shotgun (WGS) entry which is preliminary data.</text>
</comment>
<evidence type="ECO:0000313" key="3">
    <source>
        <dbReference type="EMBL" id="KAG7167143.1"/>
    </source>
</evidence>
<dbReference type="PRINTS" id="PR00178">
    <property type="entry name" value="FATTYACIDBP"/>
</dbReference>
<dbReference type="Gene3D" id="2.40.128.20">
    <property type="match status" value="1"/>
</dbReference>
<name>A0A8J5K5U0_HOMAM</name>
<evidence type="ECO:0000313" key="4">
    <source>
        <dbReference type="Proteomes" id="UP000747542"/>
    </source>
</evidence>
<evidence type="ECO:0000256" key="2">
    <source>
        <dbReference type="ARBA" id="ARBA00023121"/>
    </source>
</evidence>
<dbReference type="EMBL" id="JAHLQT010021845">
    <property type="protein sequence ID" value="KAG7167143.1"/>
    <property type="molecule type" value="Genomic_DNA"/>
</dbReference>
<dbReference type="CDD" id="cd00742">
    <property type="entry name" value="FABP"/>
    <property type="match status" value="1"/>
</dbReference>
<dbReference type="AlphaFoldDB" id="A0A8J5K5U0"/>